<dbReference type="Pfam" id="PF00236">
    <property type="entry name" value="Hormone_6"/>
    <property type="match status" value="1"/>
</dbReference>
<evidence type="ECO:0000256" key="6">
    <source>
        <dbReference type="ARBA" id="ARBA00023180"/>
    </source>
</evidence>
<proteinExistence type="inferred from homology"/>
<evidence type="ECO:0000256" key="5">
    <source>
        <dbReference type="ARBA" id="ARBA00023157"/>
    </source>
</evidence>
<keyword evidence="7" id="KW-0732">Signal</keyword>
<evidence type="ECO:0000256" key="1">
    <source>
        <dbReference type="ARBA" id="ARBA00004613"/>
    </source>
</evidence>
<evidence type="ECO:0000313" key="8">
    <source>
        <dbReference type="Ensembl" id="ENSOTSP00005046709.1"/>
    </source>
</evidence>
<dbReference type="PANTHER" id="PTHR11509">
    <property type="entry name" value="GLYCOPROTEIN HORMONE ALPHA CHAIN"/>
    <property type="match status" value="1"/>
</dbReference>
<keyword evidence="3 7" id="KW-0964">Secreted</keyword>
<dbReference type="GeneTree" id="ENSGT00990000212836"/>
<dbReference type="GO" id="GO:0010893">
    <property type="term" value="P:positive regulation of steroid biosynthetic process"/>
    <property type="evidence" value="ECO:0007669"/>
    <property type="project" value="TreeGrafter"/>
</dbReference>
<dbReference type="GO" id="GO:0016913">
    <property type="term" value="F:follicle-stimulating hormone activity"/>
    <property type="evidence" value="ECO:0007669"/>
    <property type="project" value="TreeGrafter"/>
</dbReference>
<dbReference type="GO" id="GO:0016914">
    <property type="term" value="C:follicle-stimulating hormone complex"/>
    <property type="evidence" value="ECO:0007669"/>
    <property type="project" value="TreeGrafter"/>
</dbReference>
<dbReference type="PRINTS" id="PR00274">
    <property type="entry name" value="GLYCOHORMONE"/>
</dbReference>
<dbReference type="SMART" id="SM00067">
    <property type="entry name" value="GHA"/>
    <property type="match status" value="1"/>
</dbReference>
<dbReference type="AlphaFoldDB" id="A0A8C8GBE4"/>
<evidence type="ECO:0000313" key="9">
    <source>
        <dbReference type="Proteomes" id="UP000694402"/>
    </source>
</evidence>
<evidence type="ECO:0000256" key="3">
    <source>
        <dbReference type="ARBA" id="ARBA00022525"/>
    </source>
</evidence>
<evidence type="ECO:0000256" key="7">
    <source>
        <dbReference type="RuleBase" id="RU362129"/>
    </source>
</evidence>
<dbReference type="PROSITE" id="PS50277">
    <property type="entry name" value="GLYCO_HORMONE_ALPHA_3"/>
    <property type="match status" value="1"/>
</dbReference>
<dbReference type="GO" id="GO:0006590">
    <property type="term" value="P:thyroid hormone generation"/>
    <property type="evidence" value="ECO:0007669"/>
    <property type="project" value="TreeGrafter"/>
</dbReference>
<comment type="subunit">
    <text evidence="7">Heterodimer of an alpha and a beta chain.</text>
</comment>
<accession>A0A8C8GBE4</accession>
<dbReference type="InterPro" id="IPR000476">
    <property type="entry name" value="Glyco_hormone"/>
</dbReference>
<keyword evidence="5" id="KW-1015">Disulfide bond</keyword>
<reference evidence="8" key="2">
    <citation type="submission" date="2025-09" db="UniProtKB">
        <authorList>
            <consortium name="Ensembl"/>
        </authorList>
    </citation>
    <scope>IDENTIFICATION</scope>
</reference>
<sequence>QRSVKSLLLPLLTFILLSLCPCAQRGLSCCFSRAYPTPLRSKKTMLVPKNIASEATCSPSFSCLPKKVVGCPLYAVLSLHVSVYRCVFKSPGPGCVGD</sequence>
<keyword evidence="6 7" id="KW-0325">Glycoprotein</keyword>
<organism evidence="8 9">
    <name type="scientific">Oncorhynchus tshawytscha</name>
    <name type="common">Chinook salmon</name>
    <name type="synonym">Salmo tshawytscha</name>
    <dbReference type="NCBI Taxonomy" id="74940"/>
    <lineage>
        <taxon>Eukaryota</taxon>
        <taxon>Metazoa</taxon>
        <taxon>Chordata</taxon>
        <taxon>Craniata</taxon>
        <taxon>Vertebrata</taxon>
        <taxon>Euteleostomi</taxon>
        <taxon>Actinopterygii</taxon>
        <taxon>Neopterygii</taxon>
        <taxon>Teleostei</taxon>
        <taxon>Protacanthopterygii</taxon>
        <taxon>Salmoniformes</taxon>
        <taxon>Salmonidae</taxon>
        <taxon>Salmoninae</taxon>
        <taxon>Oncorhynchus</taxon>
    </lineage>
</organism>
<comment type="subcellular location">
    <subcellularLocation>
        <location evidence="1 7">Secreted</location>
    </subcellularLocation>
</comment>
<keyword evidence="4 7" id="KW-0372">Hormone</keyword>
<dbReference type="PANTHER" id="PTHR11509:SF0">
    <property type="entry name" value="GLYCOPROTEIN HORMONES ALPHA CHAIN"/>
    <property type="match status" value="1"/>
</dbReference>
<dbReference type="Proteomes" id="UP000694402">
    <property type="component" value="Unassembled WGS sequence"/>
</dbReference>
<keyword evidence="9" id="KW-1185">Reference proteome</keyword>
<evidence type="ECO:0000256" key="2">
    <source>
        <dbReference type="ARBA" id="ARBA00009128"/>
    </source>
</evidence>
<name>A0A8C8GBE4_ONCTS</name>
<reference evidence="8" key="1">
    <citation type="submission" date="2025-08" db="UniProtKB">
        <authorList>
            <consortium name="Ensembl"/>
        </authorList>
    </citation>
    <scope>IDENTIFICATION</scope>
</reference>
<dbReference type="InterPro" id="IPR029034">
    <property type="entry name" value="Cystine-knot_cytokine"/>
</dbReference>
<dbReference type="Ensembl" id="ENSOTST00005050774.2">
    <property type="protein sequence ID" value="ENSOTSP00005046709.1"/>
    <property type="gene ID" value="ENSOTSG00005022631.2"/>
</dbReference>
<feature type="chain" id="PRO_5034263381" description="Glycoprotein hormones alpha chain" evidence="7">
    <location>
        <begin position="26"/>
        <end position="98"/>
    </location>
</feature>
<dbReference type="SUPFAM" id="SSF57501">
    <property type="entry name" value="Cystine-knot cytokines"/>
    <property type="match status" value="1"/>
</dbReference>
<dbReference type="Gene3D" id="2.10.90.10">
    <property type="entry name" value="Cystine-knot cytokines"/>
    <property type="match status" value="1"/>
</dbReference>
<comment type="similarity">
    <text evidence="2 7">Belongs to the glycoprotein hormones subunit alpha family.</text>
</comment>
<protein>
    <recommendedName>
        <fullName evidence="7">Glycoprotein hormones alpha chain</fullName>
    </recommendedName>
</protein>
<evidence type="ECO:0000256" key="4">
    <source>
        <dbReference type="ARBA" id="ARBA00022702"/>
    </source>
</evidence>
<feature type="signal peptide" evidence="7">
    <location>
        <begin position="1"/>
        <end position="25"/>
    </location>
</feature>
<dbReference type="GO" id="GO:0005615">
    <property type="term" value="C:extracellular space"/>
    <property type="evidence" value="ECO:0007669"/>
    <property type="project" value="TreeGrafter"/>
</dbReference>